<dbReference type="Gene3D" id="3.40.50.300">
    <property type="entry name" value="P-loop containing nucleotide triphosphate hydrolases"/>
    <property type="match status" value="1"/>
</dbReference>
<evidence type="ECO:0000256" key="2">
    <source>
        <dbReference type="ARBA" id="ARBA00022840"/>
    </source>
</evidence>
<dbReference type="GO" id="GO:0000160">
    <property type="term" value="P:phosphorelay signal transduction system"/>
    <property type="evidence" value="ECO:0007669"/>
    <property type="project" value="InterPro"/>
</dbReference>
<dbReference type="Proteomes" id="UP000249248">
    <property type="component" value="Unassembled WGS sequence"/>
</dbReference>
<dbReference type="SUPFAM" id="SSF52540">
    <property type="entry name" value="P-loop containing nucleoside triphosphate hydrolases"/>
    <property type="match status" value="1"/>
</dbReference>
<name>A0A2W1NFA6_9FLAO</name>
<keyword evidence="5" id="KW-0804">Transcription</keyword>
<dbReference type="GO" id="GO:0043565">
    <property type="term" value="F:sequence-specific DNA binding"/>
    <property type="evidence" value="ECO:0007669"/>
    <property type="project" value="InterPro"/>
</dbReference>
<dbReference type="InterPro" id="IPR011006">
    <property type="entry name" value="CheY-like_superfamily"/>
</dbReference>
<evidence type="ECO:0000259" key="8">
    <source>
        <dbReference type="PROSITE" id="PS50110"/>
    </source>
</evidence>
<evidence type="ECO:0000256" key="3">
    <source>
        <dbReference type="ARBA" id="ARBA00023015"/>
    </source>
</evidence>
<dbReference type="PROSITE" id="PS50045">
    <property type="entry name" value="SIGMA54_INTERACT_4"/>
    <property type="match status" value="1"/>
</dbReference>
<dbReference type="GO" id="GO:0005524">
    <property type="term" value="F:ATP binding"/>
    <property type="evidence" value="ECO:0007669"/>
    <property type="project" value="UniProtKB-KW"/>
</dbReference>
<dbReference type="AlphaFoldDB" id="A0A2W1NFA6"/>
<feature type="modified residue" description="4-aspartylphosphate" evidence="6">
    <location>
        <position position="52"/>
    </location>
</feature>
<evidence type="ECO:0000313" key="10">
    <source>
        <dbReference type="Proteomes" id="UP000249248"/>
    </source>
</evidence>
<dbReference type="InterPro" id="IPR002078">
    <property type="entry name" value="Sigma_54_int"/>
</dbReference>
<dbReference type="InterPro" id="IPR009057">
    <property type="entry name" value="Homeodomain-like_sf"/>
</dbReference>
<evidence type="ECO:0000256" key="5">
    <source>
        <dbReference type="ARBA" id="ARBA00023163"/>
    </source>
</evidence>
<dbReference type="InterPro" id="IPR025944">
    <property type="entry name" value="Sigma_54_int_dom_CS"/>
</dbReference>
<dbReference type="GO" id="GO:0006355">
    <property type="term" value="P:regulation of DNA-templated transcription"/>
    <property type="evidence" value="ECO:0007669"/>
    <property type="project" value="InterPro"/>
</dbReference>
<keyword evidence="6" id="KW-0597">Phosphoprotein</keyword>
<dbReference type="PANTHER" id="PTHR32071">
    <property type="entry name" value="TRANSCRIPTIONAL REGULATORY PROTEIN"/>
    <property type="match status" value="1"/>
</dbReference>
<dbReference type="FunFam" id="3.40.50.300:FF:000006">
    <property type="entry name" value="DNA-binding transcriptional regulator NtrC"/>
    <property type="match status" value="1"/>
</dbReference>
<evidence type="ECO:0000256" key="6">
    <source>
        <dbReference type="PROSITE-ProRule" id="PRU00169"/>
    </source>
</evidence>
<keyword evidence="2" id="KW-0067">ATP-binding</keyword>
<dbReference type="SUPFAM" id="SSF52172">
    <property type="entry name" value="CheY-like"/>
    <property type="match status" value="1"/>
</dbReference>
<feature type="domain" description="Sigma-54 factor interaction" evidence="7">
    <location>
        <begin position="148"/>
        <end position="377"/>
    </location>
</feature>
<dbReference type="InterPro" id="IPR001789">
    <property type="entry name" value="Sig_transdc_resp-reg_receiver"/>
</dbReference>
<dbReference type="InterPro" id="IPR002197">
    <property type="entry name" value="HTH_Fis"/>
</dbReference>
<gene>
    <name evidence="9" type="ORF">DNU06_03965</name>
</gene>
<dbReference type="EMBL" id="QKSB01000002">
    <property type="protein sequence ID" value="PZE17783.1"/>
    <property type="molecule type" value="Genomic_DNA"/>
</dbReference>
<dbReference type="OrthoDB" id="5401077at2"/>
<keyword evidence="10" id="KW-1185">Reference proteome</keyword>
<dbReference type="CDD" id="cd00156">
    <property type="entry name" value="REC"/>
    <property type="match status" value="1"/>
</dbReference>
<reference evidence="9 10" key="1">
    <citation type="submission" date="2018-06" db="EMBL/GenBank/DDBJ databases">
        <title>The draft genome sequence of Crocinitomix sp. SM1701.</title>
        <authorList>
            <person name="Zhang X."/>
        </authorList>
    </citation>
    <scope>NUCLEOTIDE SEQUENCE [LARGE SCALE GENOMIC DNA]</scope>
    <source>
        <strain evidence="9 10">SM1701</strain>
    </source>
</reference>
<organism evidence="9 10">
    <name type="scientific">Putridiphycobacter roseus</name>
    <dbReference type="NCBI Taxonomy" id="2219161"/>
    <lineage>
        <taxon>Bacteria</taxon>
        <taxon>Pseudomonadati</taxon>
        <taxon>Bacteroidota</taxon>
        <taxon>Flavobacteriia</taxon>
        <taxon>Flavobacteriales</taxon>
        <taxon>Crocinitomicaceae</taxon>
        <taxon>Putridiphycobacter</taxon>
    </lineage>
</organism>
<keyword evidence="4" id="KW-0238">DNA-binding</keyword>
<dbReference type="SUPFAM" id="SSF46689">
    <property type="entry name" value="Homeodomain-like"/>
    <property type="match status" value="1"/>
</dbReference>
<dbReference type="InterPro" id="IPR058031">
    <property type="entry name" value="AAA_lid_NorR"/>
</dbReference>
<dbReference type="PRINTS" id="PR01590">
    <property type="entry name" value="HTHFIS"/>
</dbReference>
<dbReference type="SMART" id="SM00448">
    <property type="entry name" value="REC"/>
    <property type="match status" value="1"/>
</dbReference>
<dbReference type="Pfam" id="PF02954">
    <property type="entry name" value="HTH_8"/>
    <property type="match status" value="1"/>
</dbReference>
<keyword evidence="3" id="KW-0805">Transcription regulation</keyword>
<feature type="domain" description="Response regulatory" evidence="8">
    <location>
        <begin position="3"/>
        <end position="117"/>
    </location>
</feature>
<dbReference type="Gene3D" id="1.10.8.60">
    <property type="match status" value="1"/>
</dbReference>
<dbReference type="CDD" id="cd00009">
    <property type="entry name" value="AAA"/>
    <property type="match status" value="1"/>
</dbReference>
<protein>
    <submittedName>
        <fullName evidence="9">Sigma-54-dependent Fis family transcriptional regulator</fullName>
    </submittedName>
</protein>
<proteinExistence type="predicted"/>
<dbReference type="PROSITE" id="PS00676">
    <property type="entry name" value="SIGMA54_INTERACT_2"/>
    <property type="match status" value="1"/>
</dbReference>
<dbReference type="RefSeq" id="WP_111061934.1">
    <property type="nucleotide sequence ID" value="NZ_JBHUCU010000002.1"/>
</dbReference>
<evidence type="ECO:0000259" key="7">
    <source>
        <dbReference type="PROSITE" id="PS50045"/>
    </source>
</evidence>
<dbReference type="PANTHER" id="PTHR32071:SF81">
    <property type="entry name" value="PROPIONATE CATABOLISM OPERON REGULATORY PROTEIN"/>
    <property type="match status" value="1"/>
</dbReference>
<sequence>MAKILVIDDNRDVCLLLKRFLSKNNFQVEVAYTGISGLELLKKTAFDIVLCDYRLPDRDGLEMIQSIKILRPTAEIIIITGYSDVKMAVNVMKRGAFEYVIKPILPNEILHTVQQALLKKEQVIAIDPKSTKKNSPPKKSKNKGLTYLEGTGVRAKQINKLIALVAPTDMTVVIEGESGTGKEVAAKRIHEASKRSKQGMIAVDCGALPKELAGSVLFGHLKGAFTGALADKIGHFEAADKGTLFLDEIGNLSYENQIKLLRVLQERKIQKIGDTKDKSIDVRVIVATNENLKEKVAKGEFREDLFYRLNEFNILLPSLRERNDDLENLCNFLLLKACDELDRPPIKLDKKVMVILKQYVWPGNIRELKNVLKRAALVCEGTAITVDHIPVEIQNPAINLAPTTAASNLTDLKSVVEEAEKKAILKALKLTGFNKSKTAALLKVDRKTLYNKIKAYDILLPA</sequence>
<dbReference type="PROSITE" id="PS00688">
    <property type="entry name" value="SIGMA54_INTERACT_3"/>
    <property type="match status" value="1"/>
</dbReference>
<dbReference type="InterPro" id="IPR025943">
    <property type="entry name" value="Sigma_54_int_dom_ATP-bd_2"/>
</dbReference>
<evidence type="ECO:0000256" key="1">
    <source>
        <dbReference type="ARBA" id="ARBA00022741"/>
    </source>
</evidence>
<dbReference type="Gene3D" id="3.40.50.2300">
    <property type="match status" value="1"/>
</dbReference>
<dbReference type="InterPro" id="IPR027417">
    <property type="entry name" value="P-loop_NTPase"/>
</dbReference>
<evidence type="ECO:0000256" key="4">
    <source>
        <dbReference type="ARBA" id="ARBA00023125"/>
    </source>
</evidence>
<dbReference type="Gene3D" id="1.10.10.60">
    <property type="entry name" value="Homeodomain-like"/>
    <property type="match status" value="1"/>
</dbReference>
<keyword evidence="1" id="KW-0547">Nucleotide-binding</keyword>
<dbReference type="Pfam" id="PF25601">
    <property type="entry name" value="AAA_lid_14"/>
    <property type="match status" value="1"/>
</dbReference>
<dbReference type="Pfam" id="PF00158">
    <property type="entry name" value="Sigma54_activat"/>
    <property type="match status" value="1"/>
</dbReference>
<dbReference type="SMART" id="SM00382">
    <property type="entry name" value="AAA"/>
    <property type="match status" value="1"/>
</dbReference>
<dbReference type="Pfam" id="PF00072">
    <property type="entry name" value="Response_reg"/>
    <property type="match status" value="1"/>
</dbReference>
<evidence type="ECO:0000313" key="9">
    <source>
        <dbReference type="EMBL" id="PZE17783.1"/>
    </source>
</evidence>
<dbReference type="PROSITE" id="PS50110">
    <property type="entry name" value="RESPONSE_REGULATORY"/>
    <property type="match status" value="1"/>
</dbReference>
<accession>A0A2W1NFA6</accession>
<dbReference type="InterPro" id="IPR003593">
    <property type="entry name" value="AAA+_ATPase"/>
</dbReference>
<comment type="caution">
    <text evidence="9">The sequence shown here is derived from an EMBL/GenBank/DDBJ whole genome shotgun (WGS) entry which is preliminary data.</text>
</comment>